<dbReference type="EMBL" id="AP009385">
    <property type="protein sequence ID" value="BAG42729.1"/>
    <property type="molecule type" value="Genomic_DNA"/>
</dbReference>
<gene>
    <name evidence="1" type="ordered locus">BMULJ_00769</name>
</gene>
<dbReference type="KEGG" id="bmj:BMULJ_00769"/>
<organism evidence="1 2">
    <name type="scientific">Burkholderia multivorans (strain ATCC 17616 / 249)</name>
    <dbReference type="NCBI Taxonomy" id="395019"/>
    <lineage>
        <taxon>Bacteria</taxon>
        <taxon>Pseudomonadati</taxon>
        <taxon>Pseudomonadota</taxon>
        <taxon>Betaproteobacteria</taxon>
        <taxon>Burkholderiales</taxon>
        <taxon>Burkholderiaceae</taxon>
        <taxon>Burkholderia</taxon>
        <taxon>Burkholderia cepacia complex</taxon>
    </lineage>
</organism>
<sequence>MEENNLRRRYRSVALIATVATLALAYGAARHLSWASTKPTAQQVFSVTVDRDKAPWERPVIAICEGVPVHIGVHSREAGVFMAHEIPGALATCACGATQSLELLPAANGSPSFMDQGPADVRAAFRSARHRLAPAVAAAGRILADVPARQFGLRMTCTGVADSRRPYLRRVTSRPRSRSAITCWPAQPSAINFRCSR</sequence>
<dbReference type="AlphaFoldDB" id="A0A0H3KHI5"/>
<proteinExistence type="predicted"/>
<evidence type="ECO:0000313" key="1">
    <source>
        <dbReference type="EMBL" id="BAG42729.1"/>
    </source>
</evidence>
<accession>A0A0H3KHI5</accession>
<name>A0A0H3KHI5_BURM1</name>
<keyword evidence="2" id="KW-1185">Reference proteome</keyword>
<reference evidence="1 2" key="1">
    <citation type="submission" date="2007-04" db="EMBL/GenBank/DDBJ databases">
        <title>Complete genome sequence of Burkholderia multivorans ATCC 17616.</title>
        <authorList>
            <person name="Ohtsubo Y."/>
            <person name="Yamashita A."/>
            <person name="Kurokawa K."/>
            <person name="Takami H."/>
            <person name="Yuhara S."/>
            <person name="Nishiyama E."/>
            <person name="Endo R."/>
            <person name="Miyazaki R."/>
            <person name="Ono A."/>
            <person name="Yano K."/>
            <person name="Ito M."/>
            <person name="Sota M."/>
            <person name="Yuji N."/>
            <person name="Hattori M."/>
            <person name="Tsuda M."/>
        </authorList>
    </citation>
    <scope>NUCLEOTIDE SEQUENCE [LARGE SCALE GENOMIC DNA]</scope>
    <source>
        <strain evidence="2">ATCC 17616 / 249</strain>
    </source>
</reference>
<protein>
    <submittedName>
        <fullName evidence="1">Uncharacterized protein</fullName>
    </submittedName>
</protein>
<dbReference type="HOGENOM" id="CLU_1381830_0_0_4"/>
<evidence type="ECO:0000313" key="2">
    <source>
        <dbReference type="Proteomes" id="UP000008815"/>
    </source>
</evidence>
<dbReference type="Proteomes" id="UP000008815">
    <property type="component" value="Chromosome 1"/>
</dbReference>